<comment type="similarity">
    <text evidence="2">Belongs to the prominin family.</text>
</comment>
<keyword evidence="6" id="KW-0325">Glycoprotein</keyword>
<protein>
    <submittedName>
        <fullName evidence="11">Transmembrane protein</fullName>
    </submittedName>
</protein>
<evidence type="ECO:0000256" key="2">
    <source>
        <dbReference type="ARBA" id="ARBA00006058"/>
    </source>
</evidence>
<evidence type="ECO:0000256" key="3">
    <source>
        <dbReference type="ARBA" id="ARBA00022692"/>
    </source>
</evidence>
<dbReference type="EMBL" id="UYSU01034694">
    <property type="protein sequence ID" value="VDL94894.1"/>
    <property type="molecule type" value="Genomic_DNA"/>
</dbReference>
<name>A0A183SWB1_SCHSO</name>
<accession>A0A183SWB1</accession>
<feature type="transmembrane region" description="Helical" evidence="8">
    <location>
        <begin position="459"/>
        <end position="482"/>
    </location>
</feature>
<evidence type="ECO:0000256" key="7">
    <source>
        <dbReference type="SAM" id="MobiDB-lite"/>
    </source>
</evidence>
<gene>
    <name evidence="9" type="ORF">SSLN_LOCUS8509</name>
</gene>
<organism evidence="11">
    <name type="scientific">Schistocephalus solidus</name>
    <name type="common">Tapeworm</name>
    <dbReference type="NCBI Taxonomy" id="70667"/>
    <lineage>
        <taxon>Eukaryota</taxon>
        <taxon>Metazoa</taxon>
        <taxon>Spiralia</taxon>
        <taxon>Lophotrochozoa</taxon>
        <taxon>Platyhelminthes</taxon>
        <taxon>Cestoda</taxon>
        <taxon>Eucestoda</taxon>
        <taxon>Diphyllobothriidea</taxon>
        <taxon>Diphyllobothriidae</taxon>
        <taxon>Schistocephalus</taxon>
    </lineage>
</organism>
<evidence type="ECO:0000256" key="6">
    <source>
        <dbReference type="ARBA" id="ARBA00023180"/>
    </source>
</evidence>
<evidence type="ECO:0000256" key="8">
    <source>
        <dbReference type="SAM" id="Phobius"/>
    </source>
</evidence>
<evidence type="ECO:0000313" key="11">
    <source>
        <dbReference type="WBParaSite" id="SSLN_0000884401-mRNA-1"/>
    </source>
</evidence>
<feature type="transmembrane region" description="Helical" evidence="8">
    <location>
        <begin position="862"/>
        <end position="885"/>
    </location>
</feature>
<keyword evidence="4 8" id="KW-1133">Transmembrane helix</keyword>
<dbReference type="OrthoDB" id="6229420at2759"/>
<dbReference type="Proteomes" id="UP000275846">
    <property type="component" value="Unassembled WGS sequence"/>
</dbReference>
<comment type="subcellular location">
    <subcellularLocation>
        <location evidence="1">Membrane</location>
        <topology evidence="1">Multi-pass membrane protein</topology>
    </subcellularLocation>
</comment>
<dbReference type="PANTHER" id="PTHR22730:SF1">
    <property type="entry name" value="PROMININ-LIKE PROTEIN"/>
    <property type="match status" value="1"/>
</dbReference>
<dbReference type="AlphaFoldDB" id="A0A183SWB1"/>
<keyword evidence="10" id="KW-1185">Reference proteome</keyword>
<keyword evidence="5 8" id="KW-0472">Membrane</keyword>
<evidence type="ECO:0000256" key="4">
    <source>
        <dbReference type="ARBA" id="ARBA00022989"/>
    </source>
</evidence>
<dbReference type="InterPro" id="IPR008795">
    <property type="entry name" value="Prominin"/>
</dbReference>
<evidence type="ECO:0000256" key="5">
    <source>
        <dbReference type="ARBA" id="ARBA00023136"/>
    </source>
</evidence>
<evidence type="ECO:0000313" key="10">
    <source>
        <dbReference type="Proteomes" id="UP000275846"/>
    </source>
</evidence>
<reference evidence="11" key="1">
    <citation type="submission" date="2016-06" db="UniProtKB">
        <authorList>
            <consortium name="WormBaseParasite"/>
        </authorList>
    </citation>
    <scope>IDENTIFICATION</scope>
</reference>
<proteinExistence type="inferred from homology"/>
<feature type="transmembrane region" description="Helical" evidence="8">
    <location>
        <begin position="62"/>
        <end position="86"/>
    </location>
</feature>
<feature type="transmembrane region" description="Helical" evidence="8">
    <location>
        <begin position="160"/>
        <end position="186"/>
    </location>
</feature>
<evidence type="ECO:0000256" key="1">
    <source>
        <dbReference type="ARBA" id="ARBA00004141"/>
    </source>
</evidence>
<reference evidence="9 10" key="2">
    <citation type="submission" date="2018-11" db="EMBL/GenBank/DDBJ databases">
        <authorList>
            <consortium name="Pathogen Informatics"/>
        </authorList>
    </citation>
    <scope>NUCLEOTIDE SEQUENCE [LARGE SCALE GENOMIC DNA]</scope>
    <source>
        <strain evidence="9 10">NST_G2</strain>
    </source>
</reference>
<feature type="transmembrane region" description="Helical" evidence="8">
    <location>
        <begin position="503"/>
        <end position="527"/>
    </location>
</feature>
<dbReference type="WBParaSite" id="SSLN_0000884401-mRNA-1">
    <property type="protein sequence ID" value="SSLN_0000884401-mRNA-1"/>
    <property type="gene ID" value="SSLN_0000884401"/>
</dbReference>
<keyword evidence="3 8" id="KW-0812">Transmembrane</keyword>
<feature type="region of interest" description="Disordered" evidence="7">
    <location>
        <begin position="896"/>
        <end position="919"/>
    </location>
</feature>
<sequence length="963" mass="106431">MNAFYTMATDVADGAQPILDGGLFSFILENYVRISDFHSNGSESEERSYSSHFVSTVSSGGFFAGIFFCVVWCIGLLTGFSIIWWFRYRKTASGRAPSIFVYKYRTAAHETKTYASPALKRPSVDIPNPTSGSNSFNGLRPKPATKSVFFMTRRRLQSNWMCLAAQFTGIFILVFLIFITAVLGVITSSSLHSNLVTEGSINSPILPDNGGFRLQKVFPATTTALASIRAYLENFINSTRSTTLPTVYQLMEDTEDMQNKTAAKFNDLLFDQLGVQKAFELGEKLGDHTVRLMQLALPLKKHVQEYVDAVSDLSLTIARWTGYMEQLTTEQGPHACQTERNCNSTEWYLSDLSVRSDWRLNQFDFAIALDFVAGVQNKTPESIAAELTRSQSLAAQNLAKTMEQMSVELNIPDTIRNLTESQWEHLTVHIDGVLEMLNETAETVVTQAFETSVFASNRLLAVGCVLWLSTTLVALGIIWLLCQFHCVSVDISSRGRRKVRCAISVAFLFLILAVLFSCAFFLAGGYAHTEICRYIKPDHAATVVIAEPILQEGAPRSLSSRVHFALDVHLNSFLDRNWQQITDMAAEIQSKTGGEVLPLPRIRSPIKALSVGCRDNLGVLDAFDAIDTFDFSMLNKPALTARFIEVGKRVMRQSINELNATEMFPSSLMESLQMAARLDDFLIPFEDVRASLPRDFLNITKTENGNLTTALLSGEQVAVIWNDRLVRLNQSSYAADVIARADELAHRVFNQSAKVTTLLNLIDKSLQELGKLKRIGPTVSALQKQVDNLVSQMNDKPGLIAMAMDLFDDSIARNLPAQADVLIRRRGPSLVREIGRCRRLHDAYLAVTSAVCEGVVGPLNGIWFFSGLCVFMITIALLLGLSLLLHKLPVFPELESEKQQQPSPTHGKQSAADSDTVASCAPAFPSPTLLNAPNGGCIVTQVSDSTHSPEAEHRYLLKTAASS</sequence>
<dbReference type="PANTHER" id="PTHR22730">
    <property type="entry name" value="PROMININ PROM PROTEIN"/>
    <property type="match status" value="1"/>
</dbReference>
<evidence type="ECO:0000313" key="9">
    <source>
        <dbReference type="EMBL" id="VDL94894.1"/>
    </source>
</evidence>
<dbReference type="GO" id="GO:0016020">
    <property type="term" value="C:membrane"/>
    <property type="evidence" value="ECO:0007669"/>
    <property type="project" value="UniProtKB-SubCell"/>
</dbReference>
<feature type="compositionally biased region" description="Polar residues" evidence="7">
    <location>
        <begin position="899"/>
        <end position="917"/>
    </location>
</feature>